<dbReference type="Pfam" id="PF12705">
    <property type="entry name" value="PDDEXK_1"/>
    <property type="match status" value="1"/>
</dbReference>
<name>A0A1H5YLI7_9RHOO</name>
<dbReference type="OrthoDB" id="1488830at2"/>
<dbReference type="InterPro" id="IPR011604">
    <property type="entry name" value="PDDEXK-like_dom_sf"/>
</dbReference>
<accession>A0A1H5YLI7</accession>
<proteinExistence type="predicted"/>
<dbReference type="Proteomes" id="UP000185739">
    <property type="component" value="Chromosome"/>
</dbReference>
<evidence type="ECO:0000313" key="2">
    <source>
        <dbReference type="Proteomes" id="UP000185739"/>
    </source>
</evidence>
<keyword evidence="2" id="KW-1185">Reference proteome</keyword>
<dbReference type="KEGG" id="tcl:Tchl_0164"/>
<gene>
    <name evidence="1" type="ORF">Tchl_0164</name>
</gene>
<dbReference type="RefSeq" id="WP_075146726.1">
    <property type="nucleotide sequence ID" value="NZ_CP018839.1"/>
</dbReference>
<organism evidence="1 2">
    <name type="scientific">Thauera chlorobenzoica</name>
    <dbReference type="NCBI Taxonomy" id="96773"/>
    <lineage>
        <taxon>Bacteria</taxon>
        <taxon>Pseudomonadati</taxon>
        <taxon>Pseudomonadota</taxon>
        <taxon>Betaproteobacteria</taxon>
        <taxon>Rhodocyclales</taxon>
        <taxon>Zoogloeaceae</taxon>
        <taxon>Thauera</taxon>
    </lineage>
</organism>
<dbReference type="Gene3D" id="3.90.320.10">
    <property type="match status" value="1"/>
</dbReference>
<dbReference type="InterPro" id="IPR038726">
    <property type="entry name" value="PDDEXK_AddAB-type"/>
</dbReference>
<evidence type="ECO:0000313" key="1">
    <source>
        <dbReference type="EMBL" id="APR03039.1"/>
    </source>
</evidence>
<reference evidence="1 2" key="1">
    <citation type="submission" date="2016-12" db="EMBL/GenBank/DDBJ databases">
        <title>Complete genome sequence of Thauera chlorobenzoica, a Betaproteobacterium degrading haloaromatics anaerobically to CO2 and halides.</title>
        <authorList>
            <person name="Goris T."/>
            <person name="Mergelsberg M."/>
            <person name="Boll M."/>
        </authorList>
    </citation>
    <scope>NUCLEOTIDE SEQUENCE [LARGE SCALE GENOMIC DNA]</scope>
    <source>
        <strain evidence="1 2">3CB1</strain>
    </source>
</reference>
<dbReference type="STRING" id="96773.Tchl_0164"/>
<protein>
    <submittedName>
        <fullName evidence="1">Uncharacterized protein</fullName>
    </submittedName>
</protein>
<sequence length="888" mass="97008">MKITATTTVQRITFGLYLDGQRGVPPADRLGEAVVGPLGLLGILETQLGLVAVHPSAVERTIQYRDCLKGLDAPSRFYHRSFVLDPLGTAACLLSWRDEWALHRHAGPHWEDALPPDAPSRLHDLAAVEQHARVAVAPNIAQRLEMIEARLKVRTPDIESVRVIDPIDVLPARWQTVLNALPIVLPPPATRAGTGFLGALQQRLERAAAGTQSDPLAWQGDGTVVVVQAETRALAAHWVASCIATPGTLLVAGPDGALLDAHLAAQGQARQGLKEISAFRPSMQMLSLVTQLLWTPLNYYALVQFLTHPVCPLSGFARRRLAEKIADAPGIGGAKWEQALEEIAANAGPERAPDVSQQIAFWVEHPRFDPETGAPLAAVTERLGRLVEFFRRSLGDTGEAQRLGTVAGYAQCQDCLNALNALVAQGHTVIRPHQLQKLVAQATGAGVPNPLWPAEVGAGQVVSQPGAATHPAVRVIWWQLTLPELPGPLPWSAAEVRALEQAGVCVPAPAQQLEQIAHTWLRPVMAARDQLVLVLPPAGEEVHPLWQMIAAVVDAPRITTLENLLAYGGEGLHAVAPMPLAAPKRWWQLPADVSVALRPRESFSSLEQLLFNPYQWLLRYAAALRRSKLVSLGSDFLLFGNLAHGLIERYFLRDDALTMADHAFKLWFARAFDTLIDQEGALLRMPGRGADLAHLRSRLLRALHTLRSHVRQAGVVTVVPEQALEGRFEGGELAGFADLVMHKTAGPPAIVDMKWSGGRKYPEKLRLNRHLQLAIYAELFRQQTGQQPAVAYYLLDRARLLAPDDRGFPEAETVAADDGENTAQLWQRFLATWRWRAAQIGDGRFEIVLEATSAAATEDSEPPEEAMAIETLNEAYNDYRALAGWSNG</sequence>
<dbReference type="EMBL" id="CP018839">
    <property type="protein sequence ID" value="APR03039.1"/>
    <property type="molecule type" value="Genomic_DNA"/>
</dbReference>
<dbReference type="AlphaFoldDB" id="A0A1H5YLI7"/>